<feature type="transmembrane region" description="Helical" evidence="1">
    <location>
        <begin position="38"/>
        <end position="56"/>
    </location>
</feature>
<evidence type="ECO:0000313" key="2">
    <source>
        <dbReference type="EMBL" id="QHR93204.1"/>
    </source>
</evidence>
<keyword evidence="1" id="KW-0812">Transmembrane</keyword>
<sequence>MIKRRPRNPSVYLCLYVVFALVLWVSQSSLYITFDSGLMILIVAYLYFFLGCYIGNKTTRFRQQDNLINNQSLFNASLQVKILLAINFFILIYLVFLFKNIMASGISFAEYRESLFKDQSIKEYFGAFAAYLFVFATLVPLFGISYGLYLKINKNKSAILFLSFLMLIGKESILISRYYVFAPVLAAILILYCYDSKMTLKKVVFALAVFLILLLAIFTFRGDSDLSQSLINTRNYAIAGYSLFTHAIDSGDTDTLYELSSPFSFLGILGAKFYDQSAFFTKVQNFVLLGSGGYFNAFYTSLLLPFLYFGSLGLAVLSMLFGYIVSRNHNCIINKNSFLNFNSLFALIVIFFSHQFLPVQLSFFWDYFLISLSVHFFVVCYRNIRSNF</sequence>
<feature type="transmembrane region" description="Helical" evidence="1">
    <location>
        <begin position="363"/>
        <end position="384"/>
    </location>
</feature>
<feature type="transmembrane region" description="Helical" evidence="1">
    <location>
        <begin position="82"/>
        <end position="108"/>
    </location>
</feature>
<feature type="transmembrane region" description="Helical" evidence="1">
    <location>
        <begin position="157"/>
        <end position="173"/>
    </location>
</feature>
<organism evidence="2">
    <name type="scientific">Enterobacter cloacae</name>
    <dbReference type="NCBI Taxonomy" id="550"/>
    <lineage>
        <taxon>Bacteria</taxon>
        <taxon>Pseudomonadati</taxon>
        <taxon>Pseudomonadota</taxon>
        <taxon>Gammaproteobacteria</taxon>
        <taxon>Enterobacterales</taxon>
        <taxon>Enterobacteriaceae</taxon>
        <taxon>Enterobacter</taxon>
        <taxon>Enterobacter cloacae complex</taxon>
    </lineage>
</organism>
<evidence type="ECO:0000256" key="1">
    <source>
        <dbReference type="SAM" id="Phobius"/>
    </source>
</evidence>
<keyword evidence="1" id="KW-0472">Membrane</keyword>
<reference evidence="2" key="1">
    <citation type="submission" date="2019-03" db="EMBL/GenBank/DDBJ databases">
        <title>Genetic characterization of the O-antigen and development of a molecular serotyping scheme for Enterobacter cloacae.</title>
        <authorList>
            <person name="Li Y."/>
            <person name="Huang J."/>
            <person name="Wang X."/>
            <person name="Xu C."/>
            <person name="Han T."/>
            <person name="Guo X."/>
        </authorList>
    </citation>
    <scope>NUCLEOTIDE SEQUENCE</scope>
    <source>
        <strain evidence="2">NCTC 11581</strain>
    </source>
</reference>
<feature type="transmembrane region" description="Helical" evidence="1">
    <location>
        <begin position="128"/>
        <end position="150"/>
    </location>
</feature>
<gene>
    <name evidence="2" type="primary">wzy</name>
</gene>
<proteinExistence type="predicted"/>
<dbReference type="AlphaFoldDB" id="A0A6B9XY05"/>
<feature type="transmembrane region" description="Helical" evidence="1">
    <location>
        <begin position="203"/>
        <end position="220"/>
    </location>
</feature>
<dbReference type="NCBIfam" id="TIGR04370">
    <property type="entry name" value="glyco_rpt_poly"/>
    <property type="match status" value="1"/>
</dbReference>
<feature type="transmembrane region" description="Helical" evidence="1">
    <location>
        <begin position="12"/>
        <end position="32"/>
    </location>
</feature>
<accession>A0A6B9XY05</accession>
<protein>
    <submittedName>
        <fullName evidence="2">Polymerase</fullName>
    </submittedName>
</protein>
<keyword evidence="1" id="KW-1133">Transmembrane helix</keyword>
<feature type="transmembrane region" description="Helical" evidence="1">
    <location>
        <begin position="338"/>
        <end position="357"/>
    </location>
</feature>
<feature type="transmembrane region" description="Helical" evidence="1">
    <location>
        <begin position="179"/>
        <end position="196"/>
    </location>
</feature>
<feature type="transmembrane region" description="Helical" evidence="1">
    <location>
        <begin position="306"/>
        <end position="326"/>
    </location>
</feature>
<dbReference type="EMBL" id="MK595724">
    <property type="protein sequence ID" value="QHR93204.1"/>
    <property type="molecule type" value="Genomic_DNA"/>
</dbReference>
<name>A0A6B9XY05_ENTCL</name>